<protein>
    <submittedName>
        <fullName evidence="1">Uncharacterized protein</fullName>
    </submittedName>
</protein>
<gene>
    <name evidence="1" type="ORF">ACFOEW_03435</name>
</gene>
<proteinExistence type="predicted"/>
<comment type="caution">
    <text evidence="1">The sequence shown here is derived from an EMBL/GenBank/DDBJ whole genome shotgun (WGS) entry which is preliminary data.</text>
</comment>
<accession>A0ABV7JUN5</accession>
<evidence type="ECO:0000313" key="2">
    <source>
        <dbReference type="Proteomes" id="UP001595477"/>
    </source>
</evidence>
<dbReference type="EMBL" id="JBHRSX010000010">
    <property type="protein sequence ID" value="MFC3200872.1"/>
    <property type="molecule type" value="Genomic_DNA"/>
</dbReference>
<dbReference type="RefSeq" id="WP_123323519.1">
    <property type="nucleotide sequence ID" value="NZ_JBHRSX010000010.1"/>
</dbReference>
<organism evidence="1 2">
    <name type="scientific">Alteromonas oceani</name>
    <dbReference type="NCBI Taxonomy" id="2071609"/>
    <lineage>
        <taxon>Bacteria</taxon>
        <taxon>Pseudomonadati</taxon>
        <taxon>Pseudomonadota</taxon>
        <taxon>Gammaproteobacteria</taxon>
        <taxon>Alteromonadales</taxon>
        <taxon>Alteromonadaceae</taxon>
        <taxon>Alteromonas/Salinimonas group</taxon>
        <taxon>Alteromonas</taxon>
    </lineage>
</organism>
<evidence type="ECO:0000313" key="1">
    <source>
        <dbReference type="EMBL" id="MFC3200872.1"/>
    </source>
</evidence>
<keyword evidence="2" id="KW-1185">Reference proteome</keyword>
<dbReference type="Proteomes" id="UP001595477">
    <property type="component" value="Unassembled WGS sequence"/>
</dbReference>
<name>A0ABV7JUN5_9ALTE</name>
<sequence>MELIEIQGTKRYWVVRPGIGASFLHHFQQNECIAIGHIDDCPVTSSGFITPEKMDLVQANINQIVQQQDQDERETTAQLTKRIGTAKTFIGEIQVGDTIITPKDESLLIGTVTSEPFIEKEPLFAVKSNGDRSTAKLDFMLRRKVKWDGIRTKSYMPWQLRESLRSSQAVFSLDKHKTLLEHWLYSIFINDDGLHFSTRISQTNNISQFHITEFQRLIQKLELVADFIVNDAIDLTDETTFLNSIEDNYYIYGLEDKFTLTTSQSFASPGSIWSFVPKISPDDSYRKKLLVLALLVQSSFGANAEEAVQPDLISKTDMIQIHESTEILRTAGHFDDFRRNILASLDERRKTTINITEEAVPNAKPVIFPEVSSEGETGQ</sequence>
<reference evidence="2" key="1">
    <citation type="journal article" date="2019" name="Int. J. Syst. Evol. Microbiol.">
        <title>The Global Catalogue of Microorganisms (GCM) 10K type strain sequencing project: providing services to taxonomists for standard genome sequencing and annotation.</title>
        <authorList>
            <consortium name="The Broad Institute Genomics Platform"/>
            <consortium name="The Broad Institute Genome Sequencing Center for Infectious Disease"/>
            <person name="Wu L."/>
            <person name="Ma J."/>
        </authorList>
    </citation>
    <scope>NUCLEOTIDE SEQUENCE [LARGE SCALE GENOMIC DNA]</scope>
    <source>
        <strain evidence="2">KCTC 52449</strain>
    </source>
</reference>